<evidence type="ECO:0000256" key="1">
    <source>
        <dbReference type="SAM" id="MobiDB-lite"/>
    </source>
</evidence>
<dbReference type="InParanoid" id="G7DSS6"/>
<feature type="region of interest" description="Disordered" evidence="1">
    <location>
        <begin position="178"/>
        <end position="204"/>
    </location>
</feature>
<feature type="region of interest" description="Disordered" evidence="1">
    <location>
        <begin position="131"/>
        <end position="161"/>
    </location>
</feature>
<dbReference type="AlphaFoldDB" id="G7DSS6"/>
<dbReference type="EMBL" id="BABT02000008">
    <property type="protein sequence ID" value="GAA93634.1"/>
    <property type="molecule type" value="Genomic_DNA"/>
</dbReference>
<dbReference type="STRING" id="764103.G7DSS6"/>
<protein>
    <submittedName>
        <fullName evidence="2">Uncharacterized protein</fullName>
    </submittedName>
</protein>
<feature type="compositionally biased region" description="Basic and acidic residues" evidence="1">
    <location>
        <begin position="134"/>
        <end position="145"/>
    </location>
</feature>
<dbReference type="OrthoDB" id="2552817at2759"/>
<comment type="caution">
    <text evidence="2">The sequence shown here is derived from an EMBL/GenBank/DDBJ whole genome shotgun (WGS) entry which is preliminary data.</text>
</comment>
<dbReference type="RefSeq" id="XP_014570479.1">
    <property type="nucleotide sequence ID" value="XM_014714993.1"/>
</dbReference>
<reference evidence="2 3" key="1">
    <citation type="journal article" date="2011" name="J. Gen. Appl. Microbiol.">
        <title>Draft genome sequencing of the enigmatic basidiomycete Mixia osmundae.</title>
        <authorList>
            <person name="Nishida H."/>
            <person name="Nagatsuka Y."/>
            <person name="Sugiyama J."/>
        </authorList>
    </citation>
    <scope>NUCLEOTIDE SEQUENCE [LARGE SCALE GENOMIC DNA]</scope>
    <source>
        <strain evidence="3">CBS 9802 / IAM 14324 / JCM 22182 / KY 12970</strain>
    </source>
</reference>
<feature type="compositionally biased region" description="Polar residues" evidence="1">
    <location>
        <begin position="1"/>
        <end position="14"/>
    </location>
</feature>
<organism evidence="2 3">
    <name type="scientific">Mixia osmundae (strain CBS 9802 / IAM 14324 / JCM 22182 / KY 12970)</name>
    <dbReference type="NCBI Taxonomy" id="764103"/>
    <lineage>
        <taxon>Eukaryota</taxon>
        <taxon>Fungi</taxon>
        <taxon>Dikarya</taxon>
        <taxon>Basidiomycota</taxon>
        <taxon>Pucciniomycotina</taxon>
        <taxon>Mixiomycetes</taxon>
        <taxon>Mixiales</taxon>
        <taxon>Mixiaceae</taxon>
        <taxon>Mixia</taxon>
    </lineage>
</organism>
<proteinExistence type="predicted"/>
<keyword evidence="3" id="KW-1185">Reference proteome</keyword>
<evidence type="ECO:0000313" key="2">
    <source>
        <dbReference type="EMBL" id="GAA93634.1"/>
    </source>
</evidence>
<sequence>MPRTSWVTQLGNPHSSDRTDLPWTTADQETIISRPSKSLRLMSSQYMSYAPHQISTSQQDQDPTKDLDMSSGEAQQKIDTIGQKVDQGVKSASQQADKIASDPEGHANSLLESASKLASDTIAYAKQTALGAQKDAEGAAKDAKSSADGTQLPGNTTQTLGGLIDEARNVAGQALGEAQKALSHGQQQAASAADDAKARKSGGESYVDQAKSLAASALGTAQSYIAVGQQKAEQAQADGKPQATLQDATDAVSKAGSDIYKAADQKTGGGVSDAYAKGEALLNQAQKDAQPQ</sequence>
<dbReference type="Proteomes" id="UP000009131">
    <property type="component" value="Unassembled WGS sequence"/>
</dbReference>
<dbReference type="HOGENOM" id="CLU_953427_0_0_1"/>
<name>G7DSS6_MIXOS</name>
<feature type="region of interest" description="Disordered" evidence="1">
    <location>
        <begin position="1"/>
        <end position="29"/>
    </location>
</feature>
<feature type="region of interest" description="Disordered" evidence="1">
    <location>
        <begin position="50"/>
        <end position="112"/>
    </location>
</feature>
<feature type="compositionally biased region" description="Polar residues" evidence="1">
    <location>
        <begin position="147"/>
        <end position="160"/>
    </location>
</feature>
<accession>G7DSS6</accession>
<dbReference type="eggNOG" id="ENOG502SFXC">
    <property type="taxonomic scope" value="Eukaryota"/>
</dbReference>
<gene>
    <name evidence="2" type="primary">Mo00278</name>
    <name evidence="2" type="ORF">E5Q_00278</name>
</gene>
<feature type="compositionally biased region" description="Polar residues" evidence="1">
    <location>
        <begin position="50"/>
        <end position="61"/>
    </location>
</feature>
<evidence type="ECO:0000313" key="3">
    <source>
        <dbReference type="Proteomes" id="UP000009131"/>
    </source>
</evidence>
<reference evidence="2 3" key="2">
    <citation type="journal article" date="2012" name="Open Biol.">
        <title>Characteristics of nucleosomes and linker DNA regions on the genome of the basidiomycete Mixia osmundae revealed by mono- and dinucleosome mapping.</title>
        <authorList>
            <person name="Nishida H."/>
            <person name="Kondo S."/>
            <person name="Matsumoto T."/>
            <person name="Suzuki Y."/>
            <person name="Yoshikawa H."/>
            <person name="Taylor T.D."/>
            <person name="Sugiyama J."/>
        </authorList>
    </citation>
    <scope>NUCLEOTIDE SEQUENCE [LARGE SCALE GENOMIC DNA]</scope>
    <source>
        <strain evidence="3">CBS 9802 / IAM 14324 / JCM 22182 / KY 12970</strain>
    </source>
</reference>